<dbReference type="Pfam" id="PF01257">
    <property type="entry name" value="2Fe-2S_thioredx"/>
    <property type="match status" value="1"/>
</dbReference>
<sequence>MTARVLVGMSIREVNAIRELEAAATGADARLAFLQIAEPTLSTVLTELADRGVTRIELLGVCFGPLAPGLSWLRRVAAHWWRERGPEAPDVVIATVLVGADVAVPGVIDTALQSVRPVRGTEAPVTSPAWEQVPPYRRHVTVCRGPRCSARGAEQIWTALADGLTQRGLKDTEVLMCAATCMFPCNQAPVVAVQPDDVWYGRIGPAEVDELIEVHLVAGTPLDGARIR</sequence>
<proteinExistence type="predicted"/>
<name>A0AA47A8Z0_RHORH</name>
<dbReference type="AlphaFoldDB" id="A0AA47A8Z0"/>
<reference evidence="1 2" key="1">
    <citation type="journal article" date="2021" name="Front. Microbiol.">
        <title>Bacterial Transformation of Aromatic Monomers in Softwood Black Liquor.</title>
        <authorList>
            <person name="Navas L.E."/>
            <person name="Dexter G."/>
            <person name="Liu J."/>
            <person name="Levy-Booth D."/>
            <person name="Cho M."/>
            <person name="Jang S.K."/>
            <person name="Mansfield S.D."/>
            <person name="Renneckar S."/>
            <person name="Mohn W.W."/>
            <person name="Eltis L.D."/>
        </authorList>
    </citation>
    <scope>NUCLEOTIDE SEQUENCE [LARGE SCALE GENOMIC DNA]</scope>
    <source>
        <strain evidence="1 2">GD02</strain>
    </source>
</reference>
<accession>A0AA47A8Z0</accession>
<dbReference type="CDD" id="cd02980">
    <property type="entry name" value="TRX_Fd_family"/>
    <property type="match status" value="1"/>
</dbReference>
<dbReference type="SUPFAM" id="SSF52833">
    <property type="entry name" value="Thioredoxin-like"/>
    <property type="match status" value="1"/>
</dbReference>
<dbReference type="InterPro" id="IPR036249">
    <property type="entry name" value="Thioredoxin-like_sf"/>
</dbReference>
<evidence type="ECO:0000313" key="2">
    <source>
        <dbReference type="Proteomes" id="UP001162740"/>
    </source>
</evidence>
<dbReference type="EMBL" id="CP083974">
    <property type="protein sequence ID" value="UZF43012.1"/>
    <property type="molecule type" value="Genomic_DNA"/>
</dbReference>
<dbReference type="RefSeq" id="WP_229582684.1">
    <property type="nucleotide sequence ID" value="NZ_CP083974.1"/>
</dbReference>
<protein>
    <submittedName>
        <fullName evidence="1">NAD(P)H-dependent oxidoreductase subunit E</fullName>
    </submittedName>
</protein>
<organism evidence="1 2">
    <name type="scientific">Rhodococcus rhodochrous</name>
    <dbReference type="NCBI Taxonomy" id="1829"/>
    <lineage>
        <taxon>Bacteria</taxon>
        <taxon>Bacillati</taxon>
        <taxon>Actinomycetota</taxon>
        <taxon>Actinomycetes</taxon>
        <taxon>Mycobacteriales</taxon>
        <taxon>Nocardiaceae</taxon>
        <taxon>Rhodococcus</taxon>
    </lineage>
</organism>
<gene>
    <name evidence="1" type="ORF">KUM34_013860</name>
</gene>
<evidence type="ECO:0000313" key="1">
    <source>
        <dbReference type="EMBL" id="UZF43012.1"/>
    </source>
</evidence>
<dbReference type="Gene3D" id="3.40.30.10">
    <property type="entry name" value="Glutaredoxin"/>
    <property type="match status" value="1"/>
</dbReference>
<dbReference type="Proteomes" id="UP001162740">
    <property type="component" value="Chromosome"/>
</dbReference>